<dbReference type="PIRSF" id="PIRSF033913">
    <property type="entry name" value="S-S_format_DsbB"/>
    <property type="match status" value="1"/>
</dbReference>
<comment type="caution">
    <text evidence="6">The sequence shown here is derived from an EMBL/GenBank/DDBJ whole genome shotgun (WGS) entry which is preliminary data.</text>
</comment>
<dbReference type="InterPro" id="IPR023380">
    <property type="entry name" value="DsbB-like_sf"/>
</dbReference>
<sequence length="172" mass="18003">MALNDPVGHTQKTLSVVGLVGMAVTVGSAVGFQVIGGYIPCKLCYEQRIPYYIGLPILALAVILSFRRGPALVTRLLILAGALLMIWALYLGVYHSGVEWGWWAGPTDCGVAVDATSGTSGGVLDSLNSVIPPSCDKAALRVLGLSFAGWQAICAAILAIIMLRGAFARSRA</sequence>
<evidence type="ECO:0000256" key="2">
    <source>
        <dbReference type="ARBA" id="ARBA00022692"/>
    </source>
</evidence>
<keyword evidence="4 5" id="KW-0472">Membrane</keyword>
<dbReference type="GO" id="GO:0006457">
    <property type="term" value="P:protein folding"/>
    <property type="evidence" value="ECO:0007669"/>
    <property type="project" value="InterPro"/>
</dbReference>
<feature type="transmembrane region" description="Helical" evidence="5">
    <location>
        <begin position="147"/>
        <end position="167"/>
    </location>
</feature>
<accession>A0A8J3DYD9</accession>
<organism evidence="6 7">
    <name type="scientific">Tianweitania populi</name>
    <dbReference type="NCBI Taxonomy" id="1607949"/>
    <lineage>
        <taxon>Bacteria</taxon>
        <taxon>Pseudomonadati</taxon>
        <taxon>Pseudomonadota</taxon>
        <taxon>Alphaproteobacteria</taxon>
        <taxon>Hyphomicrobiales</taxon>
        <taxon>Phyllobacteriaceae</taxon>
        <taxon>Tianweitania</taxon>
    </lineage>
</organism>
<dbReference type="InterPro" id="IPR024199">
    <property type="entry name" value="Uncharacterised_DsbB"/>
</dbReference>
<keyword evidence="3 5" id="KW-1133">Transmembrane helix</keyword>
<dbReference type="Proteomes" id="UP000630142">
    <property type="component" value="Unassembled WGS sequence"/>
</dbReference>
<feature type="transmembrane region" description="Helical" evidence="5">
    <location>
        <begin position="16"/>
        <end position="37"/>
    </location>
</feature>
<protein>
    <submittedName>
        <fullName evidence="6">Disulfide bond formation protein B</fullName>
    </submittedName>
</protein>
<name>A0A8J3DYD9_9HYPH</name>
<reference evidence="6" key="2">
    <citation type="submission" date="2020-09" db="EMBL/GenBank/DDBJ databases">
        <authorList>
            <person name="Sun Q."/>
            <person name="Kim S."/>
        </authorList>
    </citation>
    <scope>NUCLEOTIDE SEQUENCE</scope>
    <source>
        <strain evidence="6">KCTC 42249</strain>
    </source>
</reference>
<dbReference type="EMBL" id="BMZQ01000002">
    <property type="protein sequence ID" value="GHD18942.1"/>
    <property type="molecule type" value="Genomic_DNA"/>
</dbReference>
<dbReference type="Gene3D" id="1.20.1550.10">
    <property type="entry name" value="DsbB-like"/>
    <property type="match status" value="1"/>
</dbReference>
<gene>
    <name evidence="6" type="ORF">GCM10016234_30030</name>
</gene>
<dbReference type="AlphaFoldDB" id="A0A8J3DYD9"/>
<keyword evidence="2 5" id="KW-0812">Transmembrane</keyword>
<evidence type="ECO:0000256" key="1">
    <source>
        <dbReference type="ARBA" id="ARBA00004141"/>
    </source>
</evidence>
<dbReference type="GO" id="GO:0016020">
    <property type="term" value="C:membrane"/>
    <property type="evidence" value="ECO:0007669"/>
    <property type="project" value="UniProtKB-SubCell"/>
</dbReference>
<comment type="subcellular location">
    <subcellularLocation>
        <location evidence="1">Membrane</location>
        <topology evidence="1">Multi-pass membrane protein</topology>
    </subcellularLocation>
</comment>
<evidence type="ECO:0000313" key="6">
    <source>
        <dbReference type="EMBL" id="GHD18942.1"/>
    </source>
</evidence>
<dbReference type="InterPro" id="IPR003752">
    <property type="entry name" value="DiS_bond_form_DsbB/BdbC"/>
</dbReference>
<evidence type="ECO:0000313" key="7">
    <source>
        <dbReference type="Proteomes" id="UP000630142"/>
    </source>
</evidence>
<dbReference type="SUPFAM" id="SSF158442">
    <property type="entry name" value="DsbB-like"/>
    <property type="match status" value="1"/>
</dbReference>
<evidence type="ECO:0000256" key="4">
    <source>
        <dbReference type="ARBA" id="ARBA00023136"/>
    </source>
</evidence>
<dbReference type="Pfam" id="PF02600">
    <property type="entry name" value="DsbB"/>
    <property type="match status" value="1"/>
</dbReference>
<evidence type="ECO:0000256" key="3">
    <source>
        <dbReference type="ARBA" id="ARBA00022989"/>
    </source>
</evidence>
<reference evidence="6" key="1">
    <citation type="journal article" date="2014" name="Int. J. Syst. Evol. Microbiol.">
        <title>Complete genome sequence of Corynebacterium casei LMG S-19264T (=DSM 44701T), isolated from a smear-ripened cheese.</title>
        <authorList>
            <consortium name="US DOE Joint Genome Institute (JGI-PGF)"/>
            <person name="Walter F."/>
            <person name="Albersmeier A."/>
            <person name="Kalinowski J."/>
            <person name="Ruckert C."/>
        </authorList>
    </citation>
    <scope>NUCLEOTIDE SEQUENCE</scope>
    <source>
        <strain evidence="6">KCTC 42249</strain>
    </source>
</reference>
<evidence type="ECO:0000256" key="5">
    <source>
        <dbReference type="SAM" id="Phobius"/>
    </source>
</evidence>
<feature type="transmembrane region" description="Helical" evidence="5">
    <location>
        <begin position="73"/>
        <end position="93"/>
    </location>
</feature>
<dbReference type="GO" id="GO:0015035">
    <property type="term" value="F:protein-disulfide reductase activity"/>
    <property type="evidence" value="ECO:0007669"/>
    <property type="project" value="InterPro"/>
</dbReference>
<keyword evidence="7" id="KW-1185">Reference proteome</keyword>
<feature type="transmembrane region" description="Helical" evidence="5">
    <location>
        <begin position="49"/>
        <end position="66"/>
    </location>
</feature>
<proteinExistence type="predicted"/>